<evidence type="ECO:0000313" key="7">
    <source>
        <dbReference type="Proteomes" id="UP000037510"/>
    </source>
</evidence>
<reference evidence="6 7" key="1">
    <citation type="journal article" date="2015" name="Genome Biol. Evol.">
        <title>The genome of winter moth (Operophtera brumata) provides a genomic perspective on sexual dimorphism and phenology.</title>
        <authorList>
            <person name="Derks M.F."/>
            <person name="Smit S."/>
            <person name="Salis L."/>
            <person name="Schijlen E."/>
            <person name="Bossers A."/>
            <person name="Mateman C."/>
            <person name="Pijl A.S."/>
            <person name="de Ridder D."/>
            <person name="Groenen M.A."/>
            <person name="Visser M.E."/>
            <person name="Megens H.J."/>
        </authorList>
    </citation>
    <scope>NUCLEOTIDE SEQUENCE [LARGE SCALE GENOMIC DNA]</scope>
    <source>
        <strain evidence="6">WM2013NL</strain>
        <tissue evidence="6">Head and thorax</tissue>
    </source>
</reference>
<proteinExistence type="predicted"/>
<comment type="caution">
    <text evidence="6">The sequence shown here is derived from an EMBL/GenBank/DDBJ whole genome shotgun (WGS) entry which is preliminary data.</text>
</comment>
<dbReference type="Gene3D" id="3.40.50.300">
    <property type="entry name" value="P-loop containing nucleotide triphosphate hydrolases"/>
    <property type="match status" value="1"/>
</dbReference>
<dbReference type="InterPro" id="IPR041679">
    <property type="entry name" value="DNA2/NAM7-like_C"/>
</dbReference>
<dbReference type="AlphaFoldDB" id="A0A0L7LTT8"/>
<evidence type="ECO:0000256" key="3">
    <source>
        <dbReference type="ARBA" id="ARBA00022806"/>
    </source>
</evidence>
<evidence type="ECO:0000256" key="4">
    <source>
        <dbReference type="ARBA" id="ARBA00022840"/>
    </source>
</evidence>
<dbReference type="PANTHER" id="PTHR43788">
    <property type="entry name" value="DNA2/NAM7 HELICASE FAMILY MEMBER"/>
    <property type="match status" value="1"/>
</dbReference>
<feature type="domain" description="DNA2/NAM7 helicase-like C-terminal" evidence="5">
    <location>
        <begin position="61"/>
        <end position="176"/>
    </location>
</feature>
<dbReference type="PANTHER" id="PTHR43788:SF8">
    <property type="entry name" value="DNA-BINDING PROTEIN SMUBP-2"/>
    <property type="match status" value="1"/>
</dbReference>
<evidence type="ECO:0000256" key="2">
    <source>
        <dbReference type="ARBA" id="ARBA00022801"/>
    </source>
</evidence>
<evidence type="ECO:0000256" key="1">
    <source>
        <dbReference type="ARBA" id="ARBA00022741"/>
    </source>
</evidence>
<keyword evidence="3 6" id="KW-0347">Helicase</keyword>
<evidence type="ECO:0000313" key="6">
    <source>
        <dbReference type="EMBL" id="KOB78641.1"/>
    </source>
</evidence>
<dbReference type="EMBL" id="JTDY01000139">
    <property type="protein sequence ID" value="KOB78641.1"/>
    <property type="molecule type" value="Genomic_DNA"/>
</dbReference>
<accession>A0A0L7LTT8</accession>
<organism evidence="6 7">
    <name type="scientific">Operophtera brumata</name>
    <name type="common">Winter moth</name>
    <name type="synonym">Phalaena brumata</name>
    <dbReference type="NCBI Taxonomy" id="104452"/>
    <lineage>
        <taxon>Eukaryota</taxon>
        <taxon>Metazoa</taxon>
        <taxon>Ecdysozoa</taxon>
        <taxon>Arthropoda</taxon>
        <taxon>Hexapoda</taxon>
        <taxon>Insecta</taxon>
        <taxon>Pterygota</taxon>
        <taxon>Neoptera</taxon>
        <taxon>Endopterygota</taxon>
        <taxon>Lepidoptera</taxon>
        <taxon>Glossata</taxon>
        <taxon>Ditrysia</taxon>
        <taxon>Geometroidea</taxon>
        <taxon>Geometridae</taxon>
        <taxon>Larentiinae</taxon>
        <taxon>Operophtera</taxon>
    </lineage>
</organism>
<keyword evidence="2" id="KW-0378">Hydrolase</keyword>
<keyword evidence="4" id="KW-0067">ATP-binding</keyword>
<dbReference type="InterPro" id="IPR027417">
    <property type="entry name" value="P-loop_NTPase"/>
</dbReference>
<dbReference type="GO" id="GO:0016787">
    <property type="term" value="F:hydrolase activity"/>
    <property type="evidence" value="ECO:0007669"/>
    <property type="project" value="UniProtKB-KW"/>
</dbReference>
<dbReference type="Proteomes" id="UP000037510">
    <property type="component" value="Unassembled WGS sequence"/>
</dbReference>
<evidence type="ECO:0000259" key="5">
    <source>
        <dbReference type="Pfam" id="PF13087"/>
    </source>
</evidence>
<dbReference type="GO" id="GO:0043139">
    <property type="term" value="F:5'-3' DNA helicase activity"/>
    <property type="evidence" value="ECO:0007669"/>
    <property type="project" value="TreeGrafter"/>
</dbReference>
<name>A0A0L7LTT8_OPEBR</name>
<dbReference type="Pfam" id="PF13087">
    <property type="entry name" value="AAA_12"/>
    <property type="match status" value="1"/>
</dbReference>
<gene>
    <name evidence="6" type="ORF">OBRU01_01292</name>
</gene>
<dbReference type="STRING" id="104452.A0A0L7LTT8"/>
<dbReference type="GO" id="GO:0005524">
    <property type="term" value="F:ATP binding"/>
    <property type="evidence" value="ECO:0007669"/>
    <property type="project" value="UniProtKB-KW"/>
</dbReference>
<protein>
    <submittedName>
        <fullName evidence="6">DNA2-like helicase</fullName>
    </submittedName>
</protein>
<keyword evidence="7" id="KW-1185">Reference proteome</keyword>
<dbReference type="InterPro" id="IPR050534">
    <property type="entry name" value="Coronavir_polyprotein_1ab"/>
</dbReference>
<keyword evidence="1" id="KW-0547">Nucleotide-binding</keyword>
<sequence length="179" mass="19613">MNIMRLGSSARVAPSLLKRSEQALIASCENPEQLAQVYESMATWFVGPCGAISVETQRLGMEESLFHRLMREDATSTLQLQYRMNQALADIANKVAYNDRLKCADEKVAQAKLNVKSQFSDSPWLQAVCSTDSENAALFIDMASATLPGGQVMKSLANEDEGYVVLALVEALKECQTVS</sequence>